<dbReference type="OrthoDB" id="9995434at2759"/>
<dbReference type="EMBL" id="AACS02000002">
    <property type="protein sequence ID" value="EAU88339.2"/>
    <property type="molecule type" value="Genomic_DNA"/>
</dbReference>
<accession>A8NGC5</accession>
<dbReference type="HOGENOM" id="CLU_017266_4_1_1"/>
<dbReference type="InterPro" id="IPR000994">
    <property type="entry name" value="Pept_M24"/>
</dbReference>
<feature type="chain" id="PRO_5002727174" evidence="1">
    <location>
        <begin position="25"/>
        <end position="393"/>
    </location>
</feature>
<comment type="caution">
    <text evidence="3">The sequence shown here is derived from an EMBL/GenBank/DDBJ whole genome shotgun (WGS) entry which is preliminary data.</text>
</comment>
<dbReference type="VEuPathDB" id="FungiDB:CC1G_05105"/>
<evidence type="ECO:0000256" key="1">
    <source>
        <dbReference type="SAM" id="SignalP"/>
    </source>
</evidence>
<dbReference type="CDD" id="cd01066">
    <property type="entry name" value="APP_MetAP"/>
    <property type="match status" value="1"/>
</dbReference>
<dbReference type="STRING" id="240176.A8NGC5"/>
<reference evidence="3 4" key="1">
    <citation type="journal article" date="2010" name="Proc. Natl. Acad. Sci. U.S.A.">
        <title>Insights into evolution of multicellular fungi from the assembled chromosomes of the mushroom Coprinopsis cinerea (Coprinus cinereus).</title>
        <authorList>
            <person name="Stajich J.E."/>
            <person name="Wilke S.K."/>
            <person name="Ahren D."/>
            <person name="Au C.H."/>
            <person name="Birren B.W."/>
            <person name="Borodovsky M."/>
            <person name="Burns C."/>
            <person name="Canback B."/>
            <person name="Casselton L.A."/>
            <person name="Cheng C.K."/>
            <person name="Deng J."/>
            <person name="Dietrich F.S."/>
            <person name="Fargo D.C."/>
            <person name="Farman M.L."/>
            <person name="Gathman A.C."/>
            <person name="Goldberg J."/>
            <person name="Guigo R."/>
            <person name="Hoegger P.J."/>
            <person name="Hooker J.B."/>
            <person name="Huggins A."/>
            <person name="James T.Y."/>
            <person name="Kamada T."/>
            <person name="Kilaru S."/>
            <person name="Kodira C."/>
            <person name="Kues U."/>
            <person name="Kupfer D."/>
            <person name="Kwan H.S."/>
            <person name="Lomsadze A."/>
            <person name="Li W."/>
            <person name="Lilly W.W."/>
            <person name="Ma L.J."/>
            <person name="Mackey A.J."/>
            <person name="Manning G."/>
            <person name="Martin F."/>
            <person name="Muraguchi H."/>
            <person name="Natvig D.O."/>
            <person name="Palmerini H."/>
            <person name="Ramesh M.A."/>
            <person name="Rehmeyer C.J."/>
            <person name="Roe B.A."/>
            <person name="Shenoy N."/>
            <person name="Stanke M."/>
            <person name="Ter-Hovhannisyan V."/>
            <person name="Tunlid A."/>
            <person name="Velagapudi R."/>
            <person name="Vision T.J."/>
            <person name="Zeng Q."/>
            <person name="Zolan M.E."/>
            <person name="Pukkila P.J."/>
        </authorList>
    </citation>
    <scope>NUCLEOTIDE SEQUENCE [LARGE SCALE GENOMIC DNA]</scope>
    <source>
        <strain evidence="4">Okayama-7 / 130 / ATCC MYA-4618 / FGSC 9003</strain>
    </source>
</reference>
<dbReference type="AlphaFoldDB" id="A8NGC5"/>
<dbReference type="Proteomes" id="UP000001861">
    <property type="component" value="Unassembled WGS sequence"/>
</dbReference>
<keyword evidence="1" id="KW-0732">Signal</keyword>
<dbReference type="KEGG" id="cci:CC1G_05105"/>
<gene>
    <name evidence="3" type="ORF">CC1G_05105</name>
</gene>
<feature type="signal peptide" evidence="1">
    <location>
        <begin position="1"/>
        <end position="24"/>
    </location>
</feature>
<dbReference type="Gene3D" id="3.40.350.10">
    <property type="entry name" value="Creatinase/prolidase N-terminal domain"/>
    <property type="match status" value="1"/>
</dbReference>
<dbReference type="InterPro" id="IPR036005">
    <property type="entry name" value="Creatinase/aminopeptidase-like"/>
</dbReference>
<dbReference type="PANTHER" id="PTHR46112:SF2">
    <property type="entry name" value="XAA-PRO AMINOPEPTIDASE P-RELATED"/>
    <property type="match status" value="1"/>
</dbReference>
<proteinExistence type="predicted"/>
<name>A8NGC5_COPC7</name>
<evidence type="ECO:0000259" key="2">
    <source>
        <dbReference type="Pfam" id="PF00557"/>
    </source>
</evidence>
<dbReference type="OMA" id="GLEMHEH"/>
<evidence type="ECO:0000313" key="3">
    <source>
        <dbReference type="EMBL" id="EAU88339.2"/>
    </source>
</evidence>
<dbReference type="SUPFAM" id="SSF55920">
    <property type="entry name" value="Creatinase/aminopeptidase"/>
    <property type="match status" value="1"/>
</dbReference>
<sequence length="393" mass="43401">MPSIFRLVLAPIASLLYFTLFAQSSHIQAPISLRYESHCSHISPIGQSEFETRQSTLASTLIQLGGAAYVTESSANSQYYGNFSVTDWKLSERPLLLIIRPIQTEDGSVRPQVAVVTPKFEHRRATLLPIPSYQGTEVQYIDWAEDEDPYRAAVEGIGLSSNATIFVDSNIRKFIADGLETAAPQARVLTAPLEITSLRERKSVHELEIMQCANEATVLAIRDVHRRVQFGMRESQVRSMMAQALAEVGLKNGGCLVLFGLAFPGSHIPARHLELWNIVRDVQKSALEVATAGTLTKVPDETAREELGKFGLDHYLTHRLGHGIGLDGHEPPYLRGNSGDVIQIGHTFSNEPGIYIEGEVGIRLEDCFYIDSRGLPVYLTTHTGGPQTSPWKP</sequence>
<organism evidence="3 4">
    <name type="scientific">Coprinopsis cinerea (strain Okayama-7 / 130 / ATCC MYA-4618 / FGSC 9003)</name>
    <name type="common">Inky cap fungus</name>
    <name type="synonym">Hormographiella aspergillata</name>
    <dbReference type="NCBI Taxonomy" id="240176"/>
    <lineage>
        <taxon>Eukaryota</taxon>
        <taxon>Fungi</taxon>
        <taxon>Dikarya</taxon>
        <taxon>Basidiomycota</taxon>
        <taxon>Agaricomycotina</taxon>
        <taxon>Agaricomycetes</taxon>
        <taxon>Agaricomycetidae</taxon>
        <taxon>Agaricales</taxon>
        <taxon>Agaricineae</taxon>
        <taxon>Psathyrellaceae</taxon>
        <taxon>Coprinopsis</taxon>
    </lineage>
</organism>
<dbReference type="Gene3D" id="3.90.230.10">
    <property type="entry name" value="Creatinase/methionine aminopeptidase superfamily"/>
    <property type="match status" value="2"/>
</dbReference>
<dbReference type="InterPro" id="IPR029149">
    <property type="entry name" value="Creatin/AminoP/Spt16_N"/>
</dbReference>
<protein>
    <submittedName>
        <fullName evidence="3">Peptidase M24</fullName>
    </submittedName>
</protein>
<dbReference type="Pfam" id="PF00557">
    <property type="entry name" value="Peptidase_M24"/>
    <property type="match status" value="1"/>
</dbReference>
<dbReference type="GeneID" id="6009901"/>
<dbReference type="PANTHER" id="PTHR46112">
    <property type="entry name" value="AMINOPEPTIDASE"/>
    <property type="match status" value="1"/>
</dbReference>
<evidence type="ECO:0000313" key="4">
    <source>
        <dbReference type="Proteomes" id="UP000001861"/>
    </source>
</evidence>
<dbReference type="eggNOG" id="ENOG502RGXF">
    <property type="taxonomic scope" value="Eukaryota"/>
</dbReference>
<feature type="domain" description="Peptidase M24" evidence="2">
    <location>
        <begin position="270"/>
        <end position="371"/>
    </location>
</feature>
<dbReference type="InParanoid" id="A8NGC5"/>
<dbReference type="InterPro" id="IPR050659">
    <property type="entry name" value="Peptidase_M24B"/>
</dbReference>
<dbReference type="RefSeq" id="XP_001833405.2">
    <property type="nucleotide sequence ID" value="XM_001833353.2"/>
</dbReference>
<keyword evidence="4" id="KW-1185">Reference proteome</keyword>